<reference evidence="2" key="1">
    <citation type="submission" date="2017-02" db="EMBL/GenBank/DDBJ databases">
        <authorList>
            <person name="Regsiter A."/>
            <person name="William W."/>
        </authorList>
    </citation>
    <scope>NUCLEOTIDE SEQUENCE</scope>
    <source>
        <strain evidence="2">BdmA 4</strain>
    </source>
</reference>
<feature type="transmembrane region" description="Helical" evidence="1">
    <location>
        <begin position="12"/>
        <end position="40"/>
    </location>
</feature>
<keyword evidence="1" id="KW-0812">Transmembrane</keyword>
<keyword evidence="1" id="KW-0472">Membrane</keyword>
<name>A0A3P3XM17_9SPIR</name>
<dbReference type="EMBL" id="FWDO01000001">
    <property type="protein sequence ID" value="SLM17337.1"/>
    <property type="molecule type" value="Genomic_DNA"/>
</dbReference>
<dbReference type="AlphaFoldDB" id="A0A3P3XM17"/>
<evidence type="ECO:0000256" key="1">
    <source>
        <dbReference type="SAM" id="Phobius"/>
    </source>
</evidence>
<accession>A0A3P3XM17</accession>
<evidence type="ECO:0000313" key="2">
    <source>
        <dbReference type="EMBL" id="SLM17337.1"/>
    </source>
</evidence>
<sequence>MRVTCERALRQQVGAIVASYAAAPLFSLPLSYLGAVFLFYPEAPQKACQERESGSRGCSAQKPIFEFLYIIRINHRNTGAFLTFKLGFSYLFSFQRRR</sequence>
<gene>
    <name evidence="2" type="ORF">SPIRO4BDMA_10005</name>
</gene>
<organism evidence="2">
    <name type="scientific">uncultured spirochete</name>
    <dbReference type="NCBI Taxonomy" id="156406"/>
    <lineage>
        <taxon>Bacteria</taxon>
        <taxon>Pseudomonadati</taxon>
        <taxon>Spirochaetota</taxon>
        <taxon>Spirochaetia</taxon>
        <taxon>Spirochaetales</taxon>
        <taxon>environmental samples</taxon>
    </lineage>
</organism>
<protein>
    <submittedName>
        <fullName evidence="2">Uncharacterized protein</fullName>
    </submittedName>
</protein>
<proteinExistence type="predicted"/>
<keyword evidence="1" id="KW-1133">Transmembrane helix</keyword>